<sequence>MKIHNQFLKLYQLHAGTDELSVTLGEIAGVLDCTQRNALMIIRKMESRGWISWQARRGRGRRSQLTFLIGPGEVAAESMIQAVERREIKQAVDDIRTYARSASMQEHLQGWLLQYFGHHTTRGEGQSQVDTLRIPLRQQLHTFDPLSINLLAESFVTSHIFDGLVRRDECGRILPHLALGWEISEDRTRWSFVLRKEVFFHNGKLLAADDVVFSIRRLMQSSGRMLYSFIVRNILSVQASGPSEVEFTLKEPNELFLPFLCTSRAVIVPRELDHHPPAVFARSPVGTGPFKLADSDQGLCVLEVFRQYFRGRAQLDRVEIVQLPWNLGSDEEDSPDQTSPFHIIHHPTTPGTTSSSGGNSSGSHIQSGSYVRKFITFNTQKTGPLQDTAIRASICRMLEMDRFNRDSDAAFRDNIKPGSSGSLPLPVELTLATIPQYRQEARTLADLLERNGCSCRLNVLSVEAFKGSSRMEADLILFSLIRDQDMHLRQYDLYETLAGHVEPHSRIDIERLLRQAAQTYEEAARTDCFLQIEERLIQAHQLHILYERPVQTAYLPSVRGVSFNSQGWVDLRHIWFPPKR</sequence>
<dbReference type="PANTHER" id="PTHR30290:SF72">
    <property type="entry name" value="HTH-TYPE TRANSCRIPTIONAL REGULATOR SGRR"/>
    <property type="match status" value="1"/>
</dbReference>
<proteinExistence type="predicted"/>
<keyword evidence="1" id="KW-0238">DNA-binding</keyword>
<evidence type="ECO:0000259" key="3">
    <source>
        <dbReference type="Pfam" id="PF12793"/>
    </source>
</evidence>
<protein>
    <submittedName>
        <fullName evidence="4">ABC transporter substrate-binding protein</fullName>
    </submittedName>
</protein>
<dbReference type="SUPFAM" id="SSF46785">
    <property type="entry name" value="Winged helix' DNA-binding domain"/>
    <property type="match status" value="1"/>
</dbReference>
<gene>
    <name evidence="4" type="ORF">Q5741_11115</name>
</gene>
<dbReference type="PANTHER" id="PTHR30290">
    <property type="entry name" value="PERIPLASMIC BINDING COMPONENT OF ABC TRANSPORTER"/>
    <property type="match status" value="1"/>
</dbReference>
<organism evidence="4 5">
    <name type="scientific">Paenibacillus lacisoli</name>
    <dbReference type="NCBI Taxonomy" id="3064525"/>
    <lineage>
        <taxon>Bacteria</taxon>
        <taxon>Bacillati</taxon>
        <taxon>Bacillota</taxon>
        <taxon>Bacilli</taxon>
        <taxon>Bacillales</taxon>
        <taxon>Paenibacillaceae</taxon>
        <taxon>Paenibacillus</taxon>
    </lineage>
</organism>
<name>A0ABT9CCH1_9BACL</name>
<dbReference type="Pfam" id="PF12793">
    <property type="entry name" value="SgrR_N"/>
    <property type="match status" value="1"/>
</dbReference>
<accession>A0ABT9CCH1</accession>
<dbReference type="Pfam" id="PF00496">
    <property type="entry name" value="SBP_bac_5"/>
    <property type="match status" value="1"/>
</dbReference>
<dbReference type="InterPro" id="IPR036390">
    <property type="entry name" value="WH_DNA-bd_sf"/>
</dbReference>
<feature type="domain" description="Transcriptional regulator SgrR N-terminal HTH" evidence="3">
    <location>
        <begin position="2"/>
        <end position="96"/>
    </location>
</feature>
<dbReference type="InterPro" id="IPR000914">
    <property type="entry name" value="SBP_5_dom"/>
</dbReference>
<reference evidence="4 5" key="1">
    <citation type="submission" date="2023-07" db="EMBL/GenBank/DDBJ databases">
        <title>Paenibacillus sp. JX-17 nov. isolated from soil.</title>
        <authorList>
            <person name="Wan Y."/>
            <person name="Liu B."/>
        </authorList>
    </citation>
    <scope>NUCLEOTIDE SEQUENCE [LARGE SCALE GENOMIC DNA]</scope>
    <source>
        <strain evidence="4 5">JX-17</strain>
    </source>
</reference>
<dbReference type="InterPro" id="IPR025370">
    <property type="entry name" value="SgrR_HTH_N"/>
</dbReference>
<evidence type="ECO:0000313" key="5">
    <source>
        <dbReference type="Proteomes" id="UP001240171"/>
    </source>
</evidence>
<feature type="domain" description="Solute-binding protein family 5" evidence="2">
    <location>
        <begin position="173"/>
        <end position="391"/>
    </location>
</feature>
<dbReference type="SUPFAM" id="SSF53850">
    <property type="entry name" value="Periplasmic binding protein-like II"/>
    <property type="match status" value="1"/>
</dbReference>
<comment type="caution">
    <text evidence="4">The sequence shown here is derived from an EMBL/GenBank/DDBJ whole genome shotgun (WGS) entry which is preliminary data.</text>
</comment>
<keyword evidence="5" id="KW-1185">Reference proteome</keyword>
<evidence type="ECO:0000313" key="4">
    <source>
        <dbReference type="EMBL" id="MDO7906965.1"/>
    </source>
</evidence>
<dbReference type="RefSeq" id="WP_305024166.1">
    <property type="nucleotide sequence ID" value="NZ_JAUQTB010000005.1"/>
</dbReference>
<dbReference type="Gene3D" id="3.40.190.10">
    <property type="entry name" value="Periplasmic binding protein-like II"/>
    <property type="match status" value="1"/>
</dbReference>
<dbReference type="Proteomes" id="UP001240171">
    <property type="component" value="Unassembled WGS sequence"/>
</dbReference>
<dbReference type="InterPro" id="IPR039424">
    <property type="entry name" value="SBP_5"/>
</dbReference>
<evidence type="ECO:0000259" key="2">
    <source>
        <dbReference type="Pfam" id="PF00496"/>
    </source>
</evidence>
<dbReference type="EMBL" id="JAUQTB010000005">
    <property type="protein sequence ID" value="MDO7906965.1"/>
    <property type="molecule type" value="Genomic_DNA"/>
</dbReference>
<evidence type="ECO:0000256" key="1">
    <source>
        <dbReference type="ARBA" id="ARBA00023125"/>
    </source>
</evidence>